<name>A0A8J4A0F8_9ACTN</name>
<accession>A0A8J4A0F8</accession>
<dbReference type="Pfam" id="PF05834">
    <property type="entry name" value="Lycopene_cycl"/>
    <property type="match status" value="1"/>
</dbReference>
<protein>
    <submittedName>
        <fullName evidence="1">Lycopene cyclase</fullName>
    </submittedName>
</protein>
<proteinExistence type="predicted"/>
<evidence type="ECO:0000313" key="2">
    <source>
        <dbReference type="Proteomes" id="UP000635606"/>
    </source>
</evidence>
<reference evidence="1" key="1">
    <citation type="submission" date="2021-01" db="EMBL/GenBank/DDBJ databases">
        <title>Whole genome shotgun sequence of Virgisporangium ochraceum NBRC 16418.</title>
        <authorList>
            <person name="Komaki H."/>
            <person name="Tamura T."/>
        </authorList>
    </citation>
    <scope>NUCLEOTIDE SEQUENCE</scope>
    <source>
        <strain evidence="1">NBRC 16418</strain>
    </source>
</reference>
<dbReference type="SUPFAM" id="SSF51905">
    <property type="entry name" value="FAD/NAD(P)-binding domain"/>
    <property type="match status" value="1"/>
</dbReference>
<dbReference type="RefSeq" id="WP_203931507.1">
    <property type="nucleotide sequence ID" value="NZ_BOPH01000088.1"/>
</dbReference>
<dbReference type="AlphaFoldDB" id="A0A8J4A0F8"/>
<sequence length="383" mass="41748">MSADRFDAVIAGGGASGLSLAAHLAVAGWRNRSVLVVDDPVARPAAQCWGFWAAAPALLDAAVSHRYRRLGVHAAGADAVVALRTFEYQVVHRRDLRHVVAGLLRRCPAFTLAPGRVGDVRDGEREAEITVDGVAVRAGWVFDSVSASPPTGAADARLAFTGWEIECARPVFDPDVPTLFDFRVPQGDAARFVYVLPHSDRRALVEVTEFVPRHGRPTPPDGRAALLAGYISGVLDGSGYTVGRTESAVLPLRASPPPRSGRHVLRIGACGGIVKASTGYAYQRIHRDSAAIARSLARGGHPFDRPRPSRWYRFLDSVLLDVLDRDPHQIERTFARLFLGNPADRVLRFLDECSPPGEQLRLIATMPKAPYVRSVARRALRRW</sequence>
<dbReference type="InterPro" id="IPR036188">
    <property type="entry name" value="FAD/NAD-bd_sf"/>
</dbReference>
<dbReference type="Proteomes" id="UP000635606">
    <property type="component" value="Unassembled WGS sequence"/>
</dbReference>
<gene>
    <name evidence="1" type="ORF">Voc01_065800</name>
</gene>
<keyword evidence="2" id="KW-1185">Reference proteome</keyword>
<comment type="caution">
    <text evidence="1">The sequence shown here is derived from an EMBL/GenBank/DDBJ whole genome shotgun (WGS) entry which is preliminary data.</text>
</comment>
<dbReference type="EMBL" id="BOPH01000088">
    <property type="protein sequence ID" value="GIJ71663.1"/>
    <property type="molecule type" value="Genomic_DNA"/>
</dbReference>
<evidence type="ECO:0000313" key="1">
    <source>
        <dbReference type="EMBL" id="GIJ71663.1"/>
    </source>
</evidence>
<organism evidence="1 2">
    <name type="scientific">Virgisporangium ochraceum</name>
    <dbReference type="NCBI Taxonomy" id="65505"/>
    <lineage>
        <taxon>Bacteria</taxon>
        <taxon>Bacillati</taxon>
        <taxon>Actinomycetota</taxon>
        <taxon>Actinomycetes</taxon>
        <taxon>Micromonosporales</taxon>
        <taxon>Micromonosporaceae</taxon>
        <taxon>Virgisporangium</taxon>
    </lineage>
</organism>
<dbReference type="Gene3D" id="3.50.50.60">
    <property type="entry name" value="FAD/NAD(P)-binding domain"/>
    <property type="match status" value="1"/>
</dbReference>